<comment type="function">
    <text evidence="9">Involved in the synthesis of meso-diaminopimelate (m-DAP or DL-DAP), required for both lysine and peptidoglycan biosynthesis. Catalyzes the direct conversion of tetrahydrodipicolinate to LL-diaminopimelate.</text>
</comment>
<feature type="binding site" evidence="9">
    <location>
        <position position="15"/>
    </location>
    <ligand>
        <name>substrate</name>
    </ligand>
</feature>
<dbReference type="NCBIfam" id="TIGR03542">
    <property type="entry name" value="DAPAT_plant"/>
    <property type="match status" value="1"/>
</dbReference>
<feature type="modified residue" description="N6-(pyridoxal phosphate)lysine" evidence="9">
    <location>
        <position position="249"/>
    </location>
</feature>
<dbReference type="Proteomes" id="UP001145087">
    <property type="component" value="Unassembled WGS sequence"/>
</dbReference>
<dbReference type="Gene3D" id="3.40.640.10">
    <property type="entry name" value="Type I PLP-dependent aspartate aminotransferase-like (Major domain)"/>
    <property type="match status" value="1"/>
</dbReference>
<comment type="subunit">
    <text evidence="9">Homodimer.</text>
</comment>
<accession>A0A9X3F8V4</accession>
<evidence type="ECO:0000256" key="2">
    <source>
        <dbReference type="ARBA" id="ARBA00004982"/>
    </source>
</evidence>
<evidence type="ECO:0000256" key="3">
    <source>
        <dbReference type="ARBA" id="ARBA00013138"/>
    </source>
</evidence>
<dbReference type="EMBL" id="JAPOHD010000062">
    <property type="protein sequence ID" value="MCY1722721.1"/>
    <property type="molecule type" value="Genomic_DNA"/>
</dbReference>
<keyword evidence="6 9" id="KW-0808">Transferase</keyword>
<feature type="binding site" evidence="9">
    <location>
        <position position="187"/>
    </location>
    <ligand>
        <name>substrate</name>
    </ligand>
</feature>
<evidence type="ECO:0000256" key="8">
    <source>
        <dbReference type="ARBA" id="ARBA00051934"/>
    </source>
</evidence>
<dbReference type="SUPFAM" id="SSF53383">
    <property type="entry name" value="PLP-dependent transferases"/>
    <property type="match status" value="1"/>
</dbReference>
<evidence type="ECO:0000256" key="9">
    <source>
        <dbReference type="HAMAP-Rule" id="MF_01642"/>
    </source>
</evidence>
<dbReference type="InterPro" id="IPR015421">
    <property type="entry name" value="PyrdxlP-dep_Trfase_major"/>
</dbReference>
<feature type="domain" description="Aminotransferase class I/classII large" evidence="10">
    <location>
        <begin position="34"/>
        <end position="404"/>
    </location>
</feature>
<dbReference type="GO" id="GO:0030170">
    <property type="term" value="F:pyridoxal phosphate binding"/>
    <property type="evidence" value="ECO:0007669"/>
    <property type="project" value="UniProtKB-UniRule"/>
</dbReference>
<dbReference type="GO" id="GO:0033362">
    <property type="term" value="P:lysine biosynthetic process via diaminopimelate, diaminopimelate-aminotransferase pathway"/>
    <property type="evidence" value="ECO:0007669"/>
    <property type="project" value="UniProtKB-UniRule"/>
</dbReference>
<feature type="binding site" evidence="9">
    <location>
        <position position="218"/>
    </location>
    <ligand>
        <name>pyridoxal 5'-phosphate</name>
        <dbReference type="ChEBI" id="CHEBI:597326"/>
    </ligand>
</feature>
<evidence type="ECO:0000256" key="5">
    <source>
        <dbReference type="ARBA" id="ARBA00022576"/>
    </source>
</evidence>
<evidence type="ECO:0000256" key="4">
    <source>
        <dbReference type="ARBA" id="ARBA00018052"/>
    </source>
</evidence>
<dbReference type="InterPro" id="IPR004839">
    <property type="entry name" value="Aminotransferase_I/II_large"/>
</dbReference>
<dbReference type="Gene3D" id="3.90.1150.10">
    <property type="entry name" value="Aspartate Aminotransferase, domain 1"/>
    <property type="match status" value="1"/>
</dbReference>
<keyword evidence="5 9" id="KW-0032">Aminotransferase</keyword>
<feature type="binding site" evidence="9">
    <location>
        <position position="292"/>
    </location>
    <ligand>
        <name>pyridoxal 5'-phosphate</name>
        <dbReference type="ChEBI" id="CHEBI:597326"/>
    </ligand>
</feature>
<dbReference type="Pfam" id="PF00155">
    <property type="entry name" value="Aminotran_1_2"/>
    <property type="match status" value="1"/>
</dbReference>
<comment type="cofactor">
    <cofactor evidence="1 9">
        <name>pyridoxal 5'-phosphate</name>
        <dbReference type="ChEBI" id="CHEBI:597326"/>
    </cofactor>
</comment>
<evidence type="ECO:0000259" key="10">
    <source>
        <dbReference type="Pfam" id="PF00155"/>
    </source>
</evidence>
<feature type="binding site" evidence="9">
    <location>
        <position position="132"/>
    </location>
    <ligand>
        <name>substrate</name>
    </ligand>
</feature>
<sequence length="409" mass="45149">MALINENYLKLQAGYLFPEIGRRVNEFIEANPDKKVIKMGIGDVTQPLVPSVVKAFHEGVDEMAKGETFKGYGPEQGYAFLREAIAKNSYQDNGIDISANEIFVSDGSKCDTGNIQEIFGNDNKIAICDPVYPVYADTTVMSGKTGTCQANGYYDGIIYMPCTKENGFIPELPTEVPDLIFLCYPNNPTGTVASKKELKKWVDYAIANNAIILYDAAYEAFITEDGIPRSIYEIEGAKKVAIEFRSFSKTAGFTGTRCAITVIPEELVAYDTTGKTHSVKALWNRRQSTKFNGVSYPVQKAAAAIYSEEGKKEVAEIIAYYLENAKIMRASLAEIGYEVYGGINAPYVWVKTKNDMTSWDFFDKVLNEANVVGTPGSGFGPAGEGYFRFSAFADRENVLEAMERVKNLA</sequence>
<feature type="binding site" evidence="9">
    <location>
        <position position="292"/>
    </location>
    <ligand>
        <name>substrate</name>
    </ligand>
</feature>
<reference evidence="11" key="1">
    <citation type="submission" date="2022-11" db="EMBL/GenBank/DDBJ databases">
        <title>Marilongibacter aestuarii gen. nov., sp. nov., isolated from tidal flat sediment.</title>
        <authorList>
            <person name="Jiayan W."/>
        </authorList>
    </citation>
    <scope>NUCLEOTIDE SEQUENCE</scope>
    <source>
        <strain evidence="11">Z1-6</strain>
    </source>
</reference>
<comment type="catalytic activity">
    <reaction evidence="8 9">
        <text>(2S,6S)-2,6-diaminopimelate + 2-oxoglutarate = (S)-2,3,4,5-tetrahydrodipicolinate + L-glutamate + H2O + H(+)</text>
        <dbReference type="Rhea" id="RHEA:23988"/>
        <dbReference type="ChEBI" id="CHEBI:15377"/>
        <dbReference type="ChEBI" id="CHEBI:15378"/>
        <dbReference type="ChEBI" id="CHEBI:16810"/>
        <dbReference type="ChEBI" id="CHEBI:16845"/>
        <dbReference type="ChEBI" id="CHEBI:29985"/>
        <dbReference type="ChEBI" id="CHEBI:57609"/>
        <dbReference type="EC" id="2.6.1.83"/>
    </reaction>
</comment>
<feature type="binding site" evidence="9">
    <location>
        <position position="132"/>
    </location>
    <ligand>
        <name>pyridoxal 5'-phosphate</name>
        <dbReference type="ChEBI" id="CHEBI:597326"/>
    </ligand>
</feature>
<evidence type="ECO:0000313" key="12">
    <source>
        <dbReference type="Proteomes" id="UP001145087"/>
    </source>
</evidence>
<evidence type="ECO:0000256" key="6">
    <source>
        <dbReference type="ARBA" id="ARBA00022679"/>
    </source>
</evidence>
<feature type="binding site" evidence="9">
    <location>
        <position position="388"/>
    </location>
    <ligand>
        <name>substrate</name>
    </ligand>
</feature>
<dbReference type="PANTHER" id="PTHR43144">
    <property type="entry name" value="AMINOTRANSFERASE"/>
    <property type="match status" value="1"/>
</dbReference>
<dbReference type="HAMAP" id="MF_01642">
    <property type="entry name" value="DapL_aminotrans_1"/>
    <property type="match status" value="1"/>
</dbReference>
<dbReference type="CDD" id="cd00609">
    <property type="entry name" value="AAT_like"/>
    <property type="match status" value="1"/>
</dbReference>
<feature type="binding site" evidence="9">
    <location>
        <position position="257"/>
    </location>
    <ligand>
        <name>pyridoxal 5'-phosphate</name>
        <dbReference type="ChEBI" id="CHEBI:597326"/>
    </ligand>
</feature>
<dbReference type="InterPro" id="IPR019942">
    <property type="entry name" value="DapL/ALD1"/>
</dbReference>
<dbReference type="FunFam" id="3.40.640.10:FF:000099">
    <property type="entry name" value="LL-diaminopimelate aminotransferase, chloroplastic"/>
    <property type="match status" value="1"/>
</dbReference>
<dbReference type="InterPro" id="IPR015424">
    <property type="entry name" value="PyrdxlP-dep_Trfase"/>
</dbReference>
<feature type="binding site" evidence="9">
    <location>
        <position position="187"/>
    </location>
    <ligand>
        <name>pyridoxal 5'-phosphate</name>
        <dbReference type="ChEBI" id="CHEBI:597326"/>
    </ligand>
</feature>
<gene>
    <name evidence="9" type="primary">dapL</name>
    <name evidence="11" type="ORF">OU798_20395</name>
</gene>
<feature type="binding site" evidence="9">
    <location>
        <position position="42"/>
    </location>
    <ligand>
        <name>substrate</name>
    </ligand>
</feature>
<dbReference type="GO" id="GO:0010285">
    <property type="term" value="F:L,L-diaminopimelate aminotransferase activity"/>
    <property type="evidence" value="ECO:0007669"/>
    <property type="project" value="UniProtKB-UniRule"/>
</dbReference>
<organism evidence="11 12">
    <name type="scientific">Draconibacterium aestuarii</name>
    <dbReference type="NCBI Taxonomy" id="2998507"/>
    <lineage>
        <taxon>Bacteria</taxon>
        <taxon>Pseudomonadati</taxon>
        <taxon>Bacteroidota</taxon>
        <taxon>Bacteroidia</taxon>
        <taxon>Marinilabiliales</taxon>
        <taxon>Prolixibacteraceae</taxon>
        <taxon>Draconibacterium</taxon>
    </lineage>
</organism>
<feature type="binding site" evidence="9">
    <location>
        <position position="109"/>
    </location>
    <ligand>
        <name>substrate</name>
    </ligand>
</feature>
<evidence type="ECO:0000256" key="7">
    <source>
        <dbReference type="ARBA" id="ARBA00022898"/>
    </source>
</evidence>
<name>A0A9X3F8V4_9BACT</name>
<keyword evidence="7 9" id="KW-0663">Pyridoxal phosphate</keyword>
<comment type="pathway">
    <text evidence="2 9">Amino-acid biosynthesis; L-lysine biosynthesis via DAP pathway; LL-2,6-diaminopimelate from (S)-tetrahydrodipicolinate (aminotransferase route): step 1/1.</text>
</comment>
<protein>
    <recommendedName>
        <fullName evidence="4 9">LL-diaminopimelate aminotransferase</fullName>
        <shortName evidence="9">DAP-AT</shortName>
        <shortName evidence="9">DAP-aminotransferase</shortName>
        <shortName evidence="9">LL-DAP-aminotransferase</shortName>
        <ecNumber evidence="3 9">2.6.1.83</ecNumber>
    </recommendedName>
</protein>
<comment type="similarity">
    <text evidence="9">Belongs to the class-I pyridoxal-phosphate-dependent aminotransferase family. LL-diaminopimelate aminotransferase subfamily.</text>
</comment>
<feature type="binding site" evidence="9">
    <location>
        <position position="72"/>
    </location>
    <ligand>
        <name>pyridoxal 5'-phosphate</name>
        <dbReference type="ChEBI" id="CHEBI:597326"/>
    </ligand>
</feature>
<feature type="binding site" evidence="9">
    <location>
        <begin position="108"/>
        <end position="109"/>
    </location>
    <ligand>
        <name>pyridoxal 5'-phosphate</name>
        <dbReference type="ChEBI" id="CHEBI:597326"/>
    </ligand>
</feature>
<evidence type="ECO:0000256" key="1">
    <source>
        <dbReference type="ARBA" id="ARBA00001933"/>
    </source>
</evidence>
<evidence type="ECO:0000313" key="11">
    <source>
        <dbReference type="EMBL" id="MCY1722721.1"/>
    </source>
</evidence>
<dbReference type="RefSeq" id="WP_343335046.1">
    <property type="nucleotide sequence ID" value="NZ_JAPOHD010000062.1"/>
</dbReference>
<dbReference type="EC" id="2.6.1.83" evidence="3 9"/>
<proteinExistence type="inferred from homology"/>
<dbReference type="AlphaFoldDB" id="A0A9X3F8V4"/>
<dbReference type="InterPro" id="IPR015422">
    <property type="entry name" value="PyrdxlP-dep_Trfase_small"/>
</dbReference>
<comment type="caution">
    <text evidence="11">The sequence shown here is derived from an EMBL/GenBank/DDBJ whole genome shotgun (WGS) entry which is preliminary data.</text>
</comment>
<feature type="binding site" evidence="9">
    <location>
        <begin position="246"/>
        <end position="248"/>
    </location>
    <ligand>
        <name>pyridoxal 5'-phosphate</name>
        <dbReference type="ChEBI" id="CHEBI:597326"/>
    </ligand>
</feature>
<keyword evidence="12" id="KW-1185">Reference proteome</keyword>